<accession>A0A1A8YQU8</accession>
<evidence type="ECO:0000313" key="1">
    <source>
        <dbReference type="EMBL" id="SBT33803.1"/>
    </source>
</evidence>
<gene>
    <name evidence="1" type="ORF">POVWA1_018900</name>
</gene>
<dbReference type="Proteomes" id="UP000078555">
    <property type="component" value="Unassembled WGS sequence"/>
</dbReference>
<dbReference type="AlphaFoldDB" id="A0A1A8YQU8"/>
<name>A0A1A8YQU8_PLAOA</name>
<keyword evidence="2" id="KW-1185">Reference proteome</keyword>
<proteinExistence type="predicted"/>
<organism evidence="1 2">
    <name type="scientific">Plasmodium ovale wallikeri</name>
    <dbReference type="NCBI Taxonomy" id="864142"/>
    <lineage>
        <taxon>Eukaryota</taxon>
        <taxon>Sar</taxon>
        <taxon>Alveolata</taxon>
        <taxon>Apicomplexa</taxon>
        <taxon>Aconoidasida</taxon>
        <taxon>Haemosporida</taxon>
        <taxon>Plasmodiidae</taxon>
        <taxon>Plasmodium</taxon>
        <taxon>Plasmodium (Plasmodium)</taxon>
    </lineage>
</organism>
<dbReference type="EMBL" id="FLRD01000059">
    <property type="protein sequence ID" value="SBT33803.1"/>
    <property type="molecule type" value="Genomic_DNA"/>
</dbReference>
<protein>
    <submittedName>
        <fullName evidence="1">Uncharacterized protein</fullName>
    </submittedName>
</protein>
<evidence type="ECO:0000313" key="2">
    <source>
        <dbReference type="Proteomes" id="UP000078555"/>
    </source>
</evidence>
<sequence>MLSTLALLMPLNRYIAKSLYRQIAKSPNRQIAKLANREIAKLVSAHMHAIIAKGKAQYDDDKNEHQ</sequence>
<reference evidence="2" key="1">
    <citation type="submission" date="2016-05" db="EMBL/GenBank/DDBJ databases">
        <authorList>
            <person name="Naeem Raeece"/>
        </authorList>
    </citation>
    <scope>NUCLEOTIDE SEQUENCE [LARGE SCALE GENOMIC DNA]</scope>
</reference>